<evidence type="ECO:0000313" key="1">
    <source>
        <dbReference type="EMBL" id="SEE98543.1"/>
    </source>
</evidence>
<organism evidence="1 2">
    <name type="scientific">Salinimicrobium catena</name>
    <dbReference type="NCBI Taxonomy" id="390640"/>
    <lineage>
        <taxon>Bacteria</taxon>
        <taxon>Pseudomonadati</taxon>
        <taxon>Bacteroidota</taxon>
        <taxon>Flavobacteriia</taxon>
        <taxon>Flavobacteriales</taxon>
        <taxon>Flavobacteriaceae</taxon>
        <taxon>Salinimicrobium</taxon>
    </lineage>
</organism>
<reference evidence="1 2" key="1">
    <citation type="submission" date="2016-10" db="EMBL/GenBank/DDBJ databases">
        <authorList>
            <person name="de Groot N.N."/>
        </authorList>
    </citation>
    <scope>NUCLEOTIDE SEQUENCE [LARGE SCALE GENOMIC DNA]</scope>
    <source>
        <strain evidence="1 2">DSM 23553</strain>
    </source>
</reference>
<name>A0A1H5NAF2_9FLAO</name>
<sequence length="393" mass="45434">MIIIEKPELQKDGKEVLLSTRFQVEGEHNILWYRFSSKFEDYLVTESLDASLVGLLFLGLKTGNDIKLNGPVSARLLYTINHYLIKALCLANNEFKEIKIIADSLNHEDMNLGSTAGTGFSCGVDSFATYFSHSGEHSPFDIKYLTFFNVGSHGDFGGEKARKVYQKRLRSVNTFAEKAGKKVISIDSNLSEILKLNFQKTNTYRSASCILNLQKLFKNYYYASSFPLDQFNLNSVDTSYYDLLNLSMLSTESINFFSSDIYWTRIDKTSFISQFPETYDFLDVCTNLRDEFNSKNCSTCDKCMRTALTLELLGKLHLYKNVFDLDIYQNNKNRYIGKVLGTKKENIFNKDLLRLLLKKRKISLIHYGYYSSYKYKKLKKRIRKVIKKNPNKD</sequence>
<dbReference type="Proteomes" id="UP000199448">
    <property type="component" value="Unassembled WGS sequence"/>
</dbReference>
<dbReference type="RefSeq" id="WP_093113308.1">
    <property type="nucleotide sequence ID" value="NZ_FNGG01000004.1"/>
</dbReference>
<proteinExistence type="predicted"/>
<accession>A0A1H5NAF2</accession>
<gene>
    <name evidence="1" type="ORF">SAMN04488034_10414</name>
</gene>
<evidence type="ECO:0000313" key="2">
    <source>
        <dbReference type="Proteomes" id="UP000199448"/>
    </source>
</evidence>
<dbReference type="AlphaFoldDB" id="A0A1H5NAF2"/>
<keyword evidence="2" id="KW-1185">Reference proteome</keyword>
<dbReference type="OrthoDB" id="396512at2"/>
<protein>
    <submittedName>
        <fullName evidence="1">Uncharacterized protein</fullName>
    </submittedName>
</protein>
<dbReference type="STRING" id="390640.SAMN04488034_10414"/>
<dbReference type="EMBL" id="FNUG01000004">
    <property type="protein sequence ID" value="SEE98543.1"/>
    <property type="molecule type" value="Genomic_DNA"/>
</dbReference>